<dbReference type="InterPro" id="IPR036864">
    <property type="entry name" value="Zn2-C6_fun-type_DNA-bd_sf"/>
</dbReference>
<evidence type="ECO:0000256" key="2">
    <source>
        <dbReference type="ARBA" id="ARBA00023242"/>
    </source>
</evidence>
<dbReference type="Proteomes" id="UP001175353">
    <property type="component" value="Unassembled WGS sequence"/>
</dbReference>
<gene>
    <name evidence="5" type="ORF">LTR91_008204</name>
</gene>
<dbReference type="SUPFAM" id="SSF57959">
    <property type="entry name" value="Leucine zipper domain"/>
    <property type="match status" value="1"/>
</dbReference>
<comment type="caution">
    <text evidence="5">The sequence shown here is derived from an EMBL/GenBank/DDBJ whole genome shotgun (WGS) entry which is preliminary data.</text>
</comment>
<protein>
    <recommendedName>
        <fullName evidence="4">Zn(2)-C6 fungal-type domain-containing protein</fullName>
    </recommendedName>
</protein>
<evidence type="ECO:0000313" key="5">
    <source>
        <dbReference type="EMBL" id="KAK0992648.1"/>
    </source>
</evidence>
<dbReference type="InterPro" id="IPR050936">
    <property type="entry name" value="AP-1-like"/>
</dbReference>
<organism evidence="5 6">
    <name type="scientific">Friedmanniomyces endolithicus</name>
    <dbReference type="NCBI Taxonomy" id="329885"/>
    <lineage>
        <taxon>Eukaryota</taxon>
        <taxon>Fungi</taxon>
        <taxon>Dikarya</taxon>
        <taxon>Ascomycota</taxon>
        <taxon>Pezizomycotina</taxon>
        <taxon>Dothideomycetes</taxon>
        <taxon>Dothideomycetidae</taxon>
        <taxon>Mycosphaerellales</taxon>
        <taxon>Teratosphaeriaceae</taxon>
        <taxon>Friedmanniomyces</taxon>
    </lineage>
</organism>
<feature type="compositionally biased region" description="Polar residues" evidence="3">
    <location>
        <begin position="15"/>
        <end position="25"/>
    </location>
</feature>
<evidence type="ECO:0000313" key="6">
    <source>
        <dbReference type="Proteomes" id="UP001175353"/>
    </source>
</evidence>
<dbReference type="GO" id="GO:0090575">
    <property type="term" value="C:RNA polymerase II transcription regulator complex"/>
    <property type="evidence" value="ECO:0007669"/>
    <property type="project" value="TreeGrafter"/>
</dbReference>
<dbReference type="PROSITE" id="PS50048">
    <property type="entry name" value="ZN2_CY6_FUNGAL_2"/>
    <property type="match status" value="1"/>
</dbReference>
<dbReference type="CDD" id="cd00067">
    <property type="entry name" value="GAL4"/>
    <property type="match status" value="1"/>
</dbReference>
<dbReference type="PANTHER" id="PTHR40621">
    <property type="entry name" value="TRANSCRIPTION FACTOR KAPC-RELATED"/>
    <property type="match status" value="1"/>
</dbReference>
<feature type="domain" description="Zn(2)-C6 fungal-type" evidence="4">
    <location>
        <begin position="174"/>
        <end position="207"/>
    </location>
</feature>
<dbReference type="GO" id="GO:0001228">
    <property type="term" value="F:DNA-binding transcription activator activity, RNA polymerase II-specific"/>
    <property type="evidence" value="ECO:0007669"/>
    <property type="project" value="TreeGrafter"/>
</dbReference>
<proteinExistence type="predicted"/>
<dbReference type="PANTHER" id="PTHR40621:SF8">
    <property type="entry name" value="AP-1-LIKE TRANSCRIPTION FACTOR YAP3"/>
    <property type="match status" value="1"/>
</dbReference>
<dbReference type="Pfam" id="PF00172">
    <property type="entry name" value="Zn_clus"/>
    <property type="match status" value="1"/>
</dbReference>
<evidence type="ECO:0000259" key="4">
    <source>
        <dbReference type="PROSITE" id="PS50048"/>
    </source>
</evidence>
<keyword evidence="2" id="KW-0539">Nucleus</keyword>
<keyword evidence="6" id="KW-1185">Reference proteome</keyword>
<dbReference type="GO" id="GO:0000976">
    <property type="term" value="F:transcription cis-regulatory region binding"/>
    <property type="evidence" value="ECO:0007669"/>
    <property type="project" value="InterPro"/>
</dbReference>
<dbReference type="Gene3D" id="4.10.240.10">
    <property type="entry name" value="Zn(2)-C6 fungal-type DNA-binding domain"/>
    <property type="match status" value="1"/>
</dbReference>
<sequence>MNAAPRVSIAGSEAVESTTSSPSVTRDSEVGTRVVVVSSKRRAQNRSARRDLRQRKLQHVRNLEDGIGLLHDKQSLLHTNNELLKLQLENLKIENQVLHATIRPPPRLVDAPTPVDFSRWRHSCFDGSSLVPDEVFATMKESSCCSSLDSDSTASTQKAHVPIPRRAHKKNKTGCRTCKQRKVKCDERRPLCLNCERHFTNLKTCDFDEGGPTLRPPTARTSPRAIGRPLSFRDPPSRPKKLLMPKEPTAQTAPVSDSLTINAAWQLLQNDPQYLSDRVDVTRFCEGLRQIASFDGTALVFERTRVLALVEESSQSPSAEESR</sequence>
<dbReference type="Gene3D" id="1.20.5.170">
    <property type="match status" value="1"/>
</dbReference>
<dbReference type="InterPro" id="IPR001138">
    <property type="entry name" value="Zn2Cys6_DnaBD"/>
</dbReference>
<comment type="subcellular location">
    <subcellularLocation>
        <location evidence="1">Nucleus</location>
    </subcellularLocation>
</comment>
<evidence type="ECO:0000256" key="1">
    <source>
        <dbReference type="ARBA" id="ARBA00004123"/>
    </source>
</evidence>
<dbReference type="AlphaFoldDB" id="A0AAN6KPD2"/>
<accession>A0AAN6KPD2</accession>
<dbReference type="CDD" id="cd14688">
    <property type="entry name" value="bZIP_YAP"/>
    <property type="match status" value="1"/>
</dbReference>
<dbReference type="SUPFAM" id="SSF57701">
    <property type="entry name" value="Zn2/Cys6 DNA-binding domain"/>
    <property type="match status" value="1"/>
</dbReference>
<reference evidence="5" key="1">
    <citation type="submission" date="2023-06" db="EMBL/GenBank/DDBJ databases">
        <title>Black Yeasts Isolated from many extreme environments.</title>
        <authorList>
            <person name="Coleine C."/>
            <person name="Stajich J.E."/>
            <person name="Selbmann L."/>
        </authorList>
    </citation>
    <scope>NUCLEOTIDE SEQUENCE</scope>
    <source>
        <strain evidence="5">CCFEE 5200</strain>
    </source>
</reference>
<name>A0AAN6KPD2_9PEZI</name>
<dbReference type="SMART" id="SM00066">
    <property type="entry name" value="GAL4"/>
    <property type="match status" value="1"/>
</dbReference>
<evidence type="ECO:0000256" key="3">
    <source>
        <dbReference type="SAM" id="MobiDB-lite"/>
    </source>
</evidence>
<dbReference type="Gene3D" id="1.10.238.100">
    <property type="entry name" value="YAP1 redox domain. Chain B"/>
    <property type="match status" value="1"/>
</dbReference>
<feature type="region of interest" description="Disordered" evidence="3">
    <location>
        <begin position="1"/>
        <end position="31"/>
    </location>
</feature>
<feature type="region of interest" description="Disordered" evidence="3">
    <location>
        <begin position="210"/>
        <end position="254"/>
    </location>
</feature>
<dbReference type="InterPro" id="IPR046347">
    <property type="entry name" value="bZIP_sf"/>
</dbReference>
<dbReference type="EMBL" id="JAUJLE010000062">
    <property type="protein sequence ID" value="KAK0992648.1"/>
    <property type="molecule type" value="Genomic_DNA"/>
</dbReference>
<dbReference type="GO" id="GO:0008270">
    <property type="term" value="F:zinc ion binding"/>
    <property type="evidence" value="ECO:0007669"/>
    <property type="project" value="InterPro"/>
</dbReference>